<feature type="domain" description="Chromosomal replication initiator protein DnaA ATPAse" evidence="1">
    <location>
        <begin position="152"/>
        <end position="253"/>
    </location>
</feature>
<protein>
    <submittedName>
        <fullName evidence="2">DnaA/Hda family protein</fullName>
    </submittedName>
</protein>
<dbReference type="InterPro" id="IPR013317">
    <property type="entry name" value="DnaA_dom"/>
</dbReference>
<dbReference type="InterPro" id="IPR027417">
    <property type="entry name" value="P-loop_NTPase"/>
</dbReference>
<dbReference type="Gene3D" id="3.40.50.300">
    <property type="entry name" value="P-loop containing nucleotide triphosphate hydrolases"/>
    <property type="match status" value="1"/>
</dbReference>
<organism evidence="2 3">
    <name type="scientific">Paenibacillus spongiae</name>
    <dbReference type="NCBI Taxonomy" id="2909671"/>
    <lineage>
        <taxon>Bacteria</taxon>
        <taxon>Bacillati</taxon>
        <taxon>Bacillota</taxon>
        <taxon>Bacilli</taxon>
        <taxon>Bacillales</taxon>
        <taxon>Paenibacillaceae</taxon>
        <taxon>Paenibacillus</taxon>
    </lineage>
</organism>
<proteinExistence type="predicted"/>
<evidence type="ECO:0000313" key="2">
    <source>
        <dbReference type="EMBL" id="UVI31193.1"/>
    </source>
</evidence>
<reference evidence="2" key="1">
    <citation type="submission" date="2022-01" db="EMBL/GenBank/DDBJ databases">
        <title>Paenibacillus spongiae sp. nov., isolated from marine sponge.</title>
        <authorList>
            <person name="Li Z."/>
            <person name="Zhang M."/>
        </authorList>
    </citation>
    <scope>NUCLEOTIDE SEQUENCE</scope>
    <source>
        <strain evidence="2">PHS-Z3</strain>
    </source>
</reference>
<evidence type="ECO:0000313" key="3">
    <source>
        <dbReference type="Proteomes" id="UP001057877"/>
    </source>
</evidence>
<dbReference type="Proteomes" id="UP001057877">
    <property type="component" value="Chromosome"/>
</dbReference>
<keyword evidence="3" id="KW-1185">Reference proteome</keyword>
<dbReference type="CDD" id="cd00009">
    <property type="entry name" value="AAA"/>
    <property type="match status" value="1"/>
</dbReference>
<name>A0ABY5SCD7_9BACL</name>
<dbReference type="PANTHER" id="PTHR30050:SF4">
    <property type="entry name" value="ATP-BINDING PROTEIN RV3427C IN INSERTION SEQUENCE-RELATED"/>
    <property type="match status" value="1"/>
</dbReference>
<dbReference type="PANTHER" id="PTHR30050">
    <property type="entry name" value="CHROMOSOMAL REPLICATION INITIATOR PROTEIN DNAA"/>
    <property type="match status" value="1"/>
</dbReference>
<dbReference type="EMBL" id="CP091430">
    <property type="protein sequence ID" value="UVI31193.1"/>
    <property type="molecule type" value="Genomic_DNA"/>
</dbReference>
<gene>
    <name evidence="2" type="ORF">L1F29_04945</name>
</gene>
<dbReference type="RefSeq" id="WP_258387256.1">
    <property type="nucleotide sequence ID" value="NZ_CP091430.1"/>
</dbReference>
<accession>A0ABY5SCD7</accession>
<dbReference type="Pfam" id="PF00308">
    <property type="entry name" value="Bac_DnaA"/>
    <property type="match status" value="1"/>
</dbReference>
<sequence>MESMGDAMRVMLRKIEDWRTKTPSTTQQAAQTFGCVKCKDTGTINTFRWVEDEDYTYKGQPVKHQVAHVENCSCHFEKQLEKYNAAAGFSDKEREHTFKNAVIDDENRPNFEIAVDFIKAIDKHQQWGTWLYIYGDSVRAQNLADKTGKEISAYGTGKTYLMQCIANALTNRKLPAIYVNEEKLFGDIKSTYNRDSDESEQDVLRRYYTIPILLIDDLFSTQYTEWAEGKLFSILDARVNDKKITIITSNYATGRIEKRLPVNGGKIASRIMGQAQLVEMIGTDRRRTIQRMRKDETA</sequence>
<dbReference type="SUPFAM" id="SSF52540">
    <property type="entry name" value="P-loop containing nucleoside triphosphate hydrolases"/>
    <property type="match status" value="1"/>
</dbReference>
<evidence type="ECO:0000259" key="1">
    <source>
        <dbReference type="Pfam" id="PF00308"/>
    </source>
</evidence>